<evidence type="ECO:0000256" key="1">
    <source>
        <dbReference type="SAM" id="MobiDB-lite"/>
    </source>
</evidence>
<dbReference type="PATRIC" id="fig|1324957.4.peg.627"/>
<organism evidence="3 4">
    <name type="scientific">Candidatus Halobonum tyrrellensis G22</name>
    <dbReference type="NCBI Taxonomy" id="1324957"/>
    <lineage>
        <taxon>Archaea</taxon>
        <taxon>Methanobacteriati</taxon>
        <taxon>Methanobacteriota</taxon>
        <taxon>Stenosarchaea group</taxon>
        <taxon>Halobacteria</taxon>
        <taxon>Halobacteriales</taxon>
        <taxon>Haloferacaceae</taxon>
        <taxon>Candidatus Halobonum</taxon>
    </lineage>
</organism>
<dbReference type="InterPro" id="IPR043902">
    <property type="entry name" value="DUF5786"/>
</dbReference>
<dbReference type="RefSeq" id="WP_023393208.1">
    <property type="nucleotide sequence ID" value="NZ_ASGZ01000008.1"/>
</dbReference>
<evidence type="ECO:0000313" key="4">
    <source>
        <dbReference type="Proteomes" id="UP000017840"/>
    </source>
</evidence>
<accession>V4J263</accession>
<dbReference type="Pfam" id="PF19099">
    <property type="entry name" value="DUF5786"/>
    <property type="match status" value="1"/>
</dbReference>
<dbReference type="Proteomes" id="UP000017840">
    <property type="component" value="Unassembled WGS sequence"/>
</dbReference>
<protein>
    <recommendedName>
        <fullName evidence="2">DUF5786 domain-containing protein</fullName>
    </recommendedName>
</protein>
<feature type="region of interest" description="Disordered" evidence="1">
    <location>
        <begin position="1"/>
        <end position="44"/>
    </location>
</feature>
<name>V4J263_9EURY</name>
<proteinExistence type="predicted"/>
<dbReference type="OrthoDB" id="286231at2157"/>
<comment type="caution">
    <text evidence="3">The sequence shown here is derived from an EMBL/GenBank/DDBJ whole genome shotgun (WGS) entry which is preliminary data.</text>
</comment>
<reference evidence="3 4" key="1">
    <citation type="journal article" date="2013" name="Genome Announc.">
        <title>Draft Genome Sequence of 'Candidatus Halobonum tyrrellensis' Strain G22, Isolated from the Hypersaline Waters of Lake Tyrrell, Australia.</title>
        <authorList>
            <person name="Ugalde J.A."/>
            <person name="Narasingarao P."/>
            <person name="Kuo S."/>
            <person name="Podell S."/>
            <person name="Allen E.E."/>
        </authorList>
    </citation>
    <scope>NUCLEOTIDE SEQUENCE [LARGE SCALE GENOMIC DNA]</scope>
    <source>
        <strain evidence="3 4">G22</strain>
    </source>
</reference>
<evidence type="ECO:0000259" key="2">
    <source>
        <dbReference type="Pfam" id="PF19099"/>
    </source>
</evidence>
<dbReference type="AlphaFoldDB" id="V4J263"/>
<dbReference type="eggNOG" id="arCOG06346">
    <property type="taxonomic scope" value="Archaea"/>
</dbReference>
<feature type="domain" description="DUF5786" evidence="2">
    <location>
        <begin position="3"/>
        <end position="54"/>
    </location>
</feature>
<gene>
    <name evidence="3" type="ORF">K933_03085</name>
</gene>
<evidence type="ECO:0000313" key="3">
    <source>
        <dbReference type="EMBL" id="ESP89507.1"/>
    </source>
</evidence>
<keyword evidence="4" id="KW-1185">Reference proteome</keyword>
<feature type="compositionally biased region" description="Basic and acidic residues" evidence="1">
    <location>
        <begin position="11"/>
        <end position="35"/>
    </location>
</feature>
<dbReference type="EMBL" id="ASGZ01000008">
    <property type="protein sequence ID" value="ESP89507.1"/>
    <property type="molecule type" value="Genomic_DNA"/>
</dbReference>
<feature type="compositionally biased region" description="Acidic residues" evidence="1">
    <location>
        <begin position="1"/>
        <end position="10"/>
    </location>
</feature>
<sequence length="56" mass="6593">MSLGSYDEDEHERREQKAKLDAEFADERSEYRGELSYDSGESTEALLDQFREMRGE</sequence>